<dbReference type="FunFam" id="2.60.260.20:FF:000003">
    <property type="entry name" value="DnaJ subfamily A member 2"/>
    <property type="match status" value="1"/>
</dbReference>
<dbReference type="CDD" id="cd10747">
    <property type="entry name" value="DnaJ_C"/>
    <property type="match status" value="1"/>
</dbReference>
<dbReference type="GO" id="GO:0030544">
    <property type="term" value="F:Hsp70 protein binding"/>
    <property type="evidence" value="ECO:0007669"/>
    <property type="project" value="InterPro"/>
</dbReference>
<feature type="compositionally biased region" description="Gly residues" evidence="6">
    <location>
        <begin position="400"/>
        <end position="409"/>
    </location>
</feature>
<evidence type="ECO:0000313" key="10">
    <source>
        <dbReference type="Proteomes" id="UP000070089"/>
    </source>
</evidence>
<evidence type="ECO:0000259" key="8">
    <source>
        <dbReference type="PROSITE" id="PS51188"/>
    </source>
</evidence>
<dbReference type="EMBL" id="JXTI01000156">
    <property type="protein sequence ID" value="KWX11788.1"/>
    <property type="molecule type" value="Genomic_DNA"/>
</dbReference>
<dbReference type="Gene3D" id="2.60.260.20">
    <property type="entry name" value="Urease metallochaperone UreE, N-terminal domain"/>
    <property type="match status" value="2"/>
</dbReference>
<dbReference type="Pfam" id="PF01556">
    <property type="entry name" value="DnaJ_C"/>
    <property type="match status" value="1"/>
</dbReference>
<reference evidence="9 10" key="1">
    <citation type="journal article" date="2015" name="Mol. Biochem. Parasitol.">
        <title>Identification of polymorphic genes for use in assemblage B genotyping assays through comparative genomics of multiple assemblage B Giardia duodenalis isolates.</title>
        <authorList>
            <person name="Wielinga C."/>
            <person name="Thompson R.C."/>
            <person name="Monis P."/>
            <person name="Ryan U."/>
        </authorList>
    </citation>
    <scope>NUCLEOTIDE SEQUENCE [LARGE SCALE GENOMIC DNA]</scope>
    <source>
        <strain evidence="9 10">BAH15c1</strain>
    </source>
</reference>
<evidence type="ECO:0000256" key="6">
    <source>
        <dbReference type="SAM" id="MobiDB-lite"/>
    </source>
</evidence>
<feature type="region of interest" description="Disordered" evidence="6">
    <location>
        <begin position="379"/>
        <end position="409"/>
    </location>
</feature>
<dbReference type="InterPro" id="IPR044713">
    <property type="entry name" value="DNJA1/2-like"/>
</dbReference>
<feature type="domain" description="CR-type" evidence="8">
    <location>
        <begin position="120"/>
        <end position="205"/>
    </location>
</feature>
<dbReference type="InterPro" id="IPR036869">
    <property type="entry name" value="J_dom_sf"/>
</dbReference>
<organism evidence="9 10">
    <name type="scientific">Giardia duodenalis assemblage B</name>
    <dbReference type="NCBI Taxonomy" id="1394984"/>
    <lineage>
        <taxon>Eukaryota</taxon>
        <taxon>Metamonada</taxon>
        <taxon>Diplomonadida</taxon>
        <taxon>Hexamitidae</taxon>
        <taxon>Giardiinae</taxon>
        <taxon>Giardia</taxon>
    </lineage>
</organism>
<dbReference type="InterPro" id="IPR018253">
    <property type="entry name" value="DnaJ_domain_CS"/>
</dbReference>
<dbReference type="PANTHER" id="PTHR43888">
    <property type="entry name" value="DNAJ-LIKE-2, ISOFORM A-RELATED"/>
    <property type="match status" value="1"/>
</dbReference>
<dbReference type="VEuPathDB" id="GiardiaDB:QR46_4250"/>
<keyword evidence="4 5" id="KW-0862">Zinc</keyword>
<accession>A0A132NP44</accession>
<evidence type="ECO:0000259" key="7">
    <source>
        <dbReference type="PROSITE" id="PS50076"/>
    </source>
</evidence>
<evidence type="ECO:0000256" key="4">
    <source>
        <dbReference type="ARBA" id="ARBA00022833"/>
    </source>
</evidence>
<comment type="caution">
    <text evidence="9">The sequence shown here is derived from an EMBL/GenBank/DDBJ whole genome shotgun (WGS) entry which is preliminary data.</text>
</comment>
<protein>
    <submittedName>
        <fullName evidence="9">Chaperone protein dnaJ</fullName>
    </submittedName>
</protein>
<sequence>MMVKETEFYDLLGVSPSADQQTIKKAYYKLAQKYHPDKPTGDAELFKKIGRAYEVLSDPSKRENYDSYGEKGIEGQAASANPFDIFNMFTGGGRSSNRGPKQCQPIGQEVSCTLEELYNGKRTSVSVKRQRQCSQCNGLGGKTADAIKKCPDCKGSGVIVITQQMGPMITQRQTGCRTCSGTGECIADPSLLCPKCKGKRVMSDVAKIDVHIEPGAFDGFQIPHYGEGDWAPDYTAGDLIIIVKQAPHKVYTRKEADLFMTKDISLEESLCGFSCTFTHLNKEKVTIYVPPNEPVRQGKVLACEGLGMPVQGLSHETGTLFITFNVVEPTSLTDEQRMKIMDILATPATRQSIEQARTLKHNGVTTFHLKYKDPNIRTKAQAAGSRNAYDTGRGDDEEMQGGGAQCHAM</sequence>
<evidence type="ECO:0000256" key="3">
    <source>
        <dbReference type="ARBA" id="ARBA00022771"/>
    </source>
</evidence>
<dbReference type="SMART" id="SM00271">
    <property type="entry name" value="DnaJ"/>
    <property type="match status" value="1"/>
</dbReference>
<evidence type="ECO:0000256" key="5">
    <source>
        <dbReference type="PROSITE-ProRule" id="PRU00546"/>
    </source>
</evidence>
<dbReference type="CDD" id="cd10719">
    <property type="entry name" value="DnaJ_zf"/>
    <property type="match status" value="1"/>
</dbReference>
<dbReference type="InterPro" id="IPR036410">
    <property type="entry name" value="HSP_DnaJ_Cys-rich_dom_sf"/>
</dbReference>
<name>A0A132NP44_GIAIN</name>
<dbReference type="Gene3D" id="1.10.287.110">
    <property type="entry name" value="DnaJ domain"/>
    <property type="match status" value="1"/>
</dbReference>
<keyword evidence="1 5" id="KW-0479">Metal-binding</keyword>
<evidence type="ECO:0000256" key="2">
    <source>
        <dbReference type="ARBA" id="ARBA00022737"/>
    </source>
</evidence>
<dbReference type="Gene3D" id="2.10.230.10">
    <property type="entry name" value="Heat shock protein DnaJ, cysteine-rich domain"/>
    <property type="match status" value="1"/>
</dbReference>
<evidence type="ECO:0000256" key="1">
    <source>
        <dbReference type="ARBA" id="ARBA00022723"/>
    </source>
</evidence>
<dbReference type="FunFam" id="1.10.287.110:FF:000189">
    <property type="entry name" value="Chaperone protein dnaJ"/>
    <property type="match status" value="1"/>
</dbReference>
<keyword evidence="2" id="KW-0677">Repeat</keyword>
<dbReference type="Pfam" id="PF00684">
    <property type="entry name" value="DnaJ_CXXCXGXG"/>
    <property type="match status" value="1"/>
</dbReference>
<dbReference type="InterPro" id="IPR008971">
    <property type="entry name" value="HSP40/DnaJ_pept-bd"/>
</dbReference>
<dbReference type="GO" id="GO:0008270">
    <property type="term" value="F:zinc ion binding"/>
    <property type="evidence" value="ECO:0007669"/>
    <property type="project" value="UniProtKB-KW"/>
</dbReference>
<dbReference type="OrthoDB" id="550424at2759"/>
<dbReference type="AlphaFoldDB" id="A0A132NP44"/>
<dbReference type="FunFam" id="2.10.230.10:FF:000001">
    <property type="entry name" value="DnaJ subfamily A member 2"/>
    <property type="match status" value="1"/>
</dbReference>
<evidence type="ECO:0000313" key="9">
    <source>
        <dbReference type="EMBL" id="KWX11788.1"/>
    </source>
</evidence>
<gene>
    <name evidence="9" type="ORF">QR46_4250</name>
</gene>
<dbReference type="SUPFAM" id="SSF49493">
    <property type="entry name" value="HSP40/DnaJ peptide-binding domain"/>
    <property type="match status" value="2"/>
</dbReference>
<dbReference type="InterPro" id="IPR001623">
    <property type="entry name" value="DnaJ_domain"/>
</dbReference>
<dbReference type="PRINTS" id="PR00625">
    <property type="entry name" value="JDOMAIN"/>
</dbReference>
<keyword evidence="3 5" id="KW-0863">Zinc-finger</keyword>
<dbReference type="GO" id="GO:0051082">
    <property type="term" value="F:unfolded protein binding"/>
    <property type="evidence" value="ECO:0007669"/>
    <property type="project" value="InterPro"/>
</dbReference>
<dbReference type="PROSITE" id="PS00636">
    <property type="entry name" value="DNAJ_1"/>
    <property type="match status" value="1"/>
</dbReference>
<dbReference type="CDD" id="cd06257">
    <property type="entry name" value="DnaJ"/>
    <property type="match status" value="1"/>
</dbReference>
<dbReference type="Proteomes" id="UP000070089">
    <property type="component" value="Unassembled WGS sequence"/>
</dbReference>
<proteinExistence type="predicted"/>
<dbReference type="PROSITE" id="PS51188">
    <property type="entry name" value="ZF_CR"/>
    <property type="match status" value="1"/>
</dbReference>
<dbReference type="SUPFAM" id="SSF57938">
    <property type="entry name" value="DnaJ/Hsp40 cysteine-rich domain"/>
    <property type="match status" value="1"/>
</dbReference>
<feature type="zinc finger region" description="CR-type" evidence="5">
    <location>
        <begin position="120"/>
        <end position="205"/>
    </location>
</feature>
<dbReference type="GO" id="GO:0006457">
    <property type="term" value="P:protein folding"/>
    <property type="evidence" value="ECO:0007669"/>
    <property type="project" value="InterPro"/>
</dbReference>
<feature type="domain" description="J" evidence="7">
    <location>
        <begin position="7"/>
        <end position="69"/>
    </location>
</feature>
<dbReference type="InterPro" id="IPR002939">
    <property type="entry name" value="DnaJ_C"/>
</dbReference>
<dbReference type="InterPro" id="IPR001305">
    <property type="entry name" value="HSP_DnaJ_Cys-rich_dom"/>
</dbReference>
<dbReference type="Pfam" id="PF00226">
    <property type="entry name" value="DnaJ"/>
    <property type="match status" value="1"/>
</dbReference>
<dbReference type="SUPFAM" id="SSF46565">
    <property type="entry name" value="Chaperone J-domain"/>
    <property type="match status" value="1"/>
</dbReference>
<dbReference type="PROSITE" id="PS50076">
    <property type="entry name" value="DNAJ_2"/>
    <property type="match status" value="1"/>
</dbReference>